<dbReference type="Proteomes" id="UP000886523">
    <property type="component" value="Unassembled WGS sequence"/>
</dbReference>
<keyword evidence="3" id="KW-1185">Reference proteome</keyword>
<proteinExistence type="predicted"/>
<feature type="region of interest" description="Disordered" evidence="1">
    <location>
        <begin position="1"/>
        <end position="25"/>
    </location>
</feature>
<accession>A0A9P6BBC5</accession>
<feature type="non-terminal residue" evidence="2">
    <location>
        <position position="126"/>
    </location>
</feature>
<protein>
    <submittedName>
        <fullName evidence="2">Uncharacterized protein</fullName>
    </submittedName>
</protein>
<dbReference type="AlphaFoldDB" id="A0A9P6BBC5"/>
<organism evidence="2 3">
    <name type="scientific">Hydnum rufescens UP504</name>
    <dbReference type="NCBI Taxonomy" id="1448309"/>
    <lineage>
        <taxon>Eukaryota</taxon>
        <taxon>Fungi</taxon>
        <taxon>Dikarya</taxon>
        <taxon>Basidiomycota</taxon>
        <taxon>Agaricomycotina</taxon>
        <taxon>Agaricomycetes</taxon>
        <taxon>Cantharellales</taxon>
        <taxon>Hydnaceae</taxon>
        <taxon>Hydnum</taxon>
    </lineage>
</organism>
<evidence type="ECO:0000256" key="1">
    <source>
        <dbReference type="SAM" id="MobiDB-lite"/>
    </source>
</evidence>
<gene>
    <name evidence="2" type="ORF">BS47DRAFT_1335973</name>
</gene>
<evidence type="ECO:0000313" key="2">
    <source>
        <dbReference type="EMBL" id="KAF9520350.1"/>
    </source>
</evidence>
<reference evidence="2" key="1">
    <citation type="journal article" date="2020" name="Nat. Commun.">
        <title>Large-scale genome sequencing of mycorrhizal fungi provides insights into the early evolution of symbiotic traits.</title>
        <authorList>
            <person name="Miyauchi S."/>
            <person name="Kiss E."/>
            <person name="Kuo A."/>
            <person name="Drula E."/>
            <person name="Kohler A."/>
            <person name="Sanchez-Garcia M."/>
            <person name="Morin E."/>
            <person name="Andreopoulos B."/>
            <person name="Barry K.W."/>
            <person name="Bonito G."/>
            <person name="Buee M."/>
            <person name="Carver A."/>
            <person name="Chen C."/>
            <person name="Cichocki N."/>
            <person name="Clum A."/>
            <person name="Culley D."/>
            <person name="Crous P.W."/>
            <person name="Fauchery L."/>
            <person name="Girlanda M."/>
            <person name="Hayes R.D."/>
            <person name="Keri Z."/>
            <person name="LaButti K."/>
            <person name="Lipzen A."/>
            <person name="Lombard V."/>
            <person name="Magnuson J."/>
            <person name="Maillard F."/>
            <person name="Murat C."/>
            <person name="Nolan M."/>
            <person name="Ohm R.A."/>
            <person name="Pangilinan J."/>
            <person name="Pereira M.F."/>
            <person name="Perotto S."/>
            <person name="Peter M."/>
            <person name="Pfister S."/>
            <person name="Riley R."/>
            <person name="Sitrit Y."/>
            <person name="Stielow J.B."/>
            <person name="Szollosi G."/>
            <person name="Zifcakova L."/>
            <person name="Stursova M."/>
            <person name="Spatafora J.W."/>
            <person name="Tedersoo L."/>
            <person name="Vaario L.M."/>
            <person name="Yamada A."/>
            <person name="Yan M."/>
            <person name="Wang P."/>
            <person name="Xu J."/>
            <person name="Bruns T."/>
            <person name="Baldrian P."/>
            <person name="Vilgalys R."/>
            <person name="Dunand C."/>
            <person name="Henrissat B."/>
            <person name="Grigoriev I.V."/>
            <person name="Hibbett D."/>
            <person name="Nagy L.G."/>
            <person name="Martin F.M."/>
        </authorList>
    </citation>
    <scope>NUCLEOTIDE SEQUENCE</scope>
    <source>
        <strain evidence="2">UP504</strain>
    </source>
</reference>
<comment type="caution">
    <text evidence="2">The sequence shown here is derived from an EMBL/GenBank/DDBJ whole genome shotgun (WGS) entry which is preliminary data.</text>
</comment>
<evidence type="ECO:0000313" key="3">
    <source>
        <dbReference type="Proteomes" id="UP000886523"/>
    </source>
</evidence>
<sequence>MNTSQQTHSVYPQLPTVSTANTVQSSLQGAMDDVLNPPPSYTKESEPNGYQYQYLAEPSSSSASYLHVVPAAPPSTTAGTIPSAPELNCPDLKAHAFDPESHLITGPRMQKKCYGTQWNQAVAETV</sequence>
<dbReference type="EMBL" id="MU128912">
    <property type="protein sequence ID" value="KAF9520350.1"/>
    <property type="molecule type" value="Genomic_DNA"/>
</dbReference>
<name>A0A9P6BBC5_9AGAM</name>